<evidence type="ECO:0000256" key="1">
    <source>
        <dbReference type="ARBA" id="ARBA00004202"/>
    </source>
</evidence>
<evidence type="ECO:0000256" key="6">
    <source>
        <dbReference type="ARBA" id="ARBA00022737"/>
    </source>
</evidence>
<dbReference type="PROSITE" id="PS50893">
    <property type="entry name" value="ABC_TRANSPORTER_2"/>
    <property type="match status" value="2"/>
</dbReference>
<evidence type="ECO:0000256" key="5">
    <source>
        <dbReference type="ARBA" id="ARBA00022597"/>
    </source>
</evidence>
<dbReference type="PROSITE" id="PS00211">
    <property type="entry name" value="ABC_TRANSPORTER_1"/>
    <property type="match status" value="1"/>
</dbReference>
<protein>
    <submittedName>
        <fullName evidence="12">Heme ABC transporter ATP-binding protein</fullName>
    </submittedName>
</protein>
<evidence type="ECO:0000256" key="7">
    <source>
        <dbReference type="ARBA" id="ARBA00022741"/>
    </source>
</evidence>
<dbReference type="Proteomes" id="UP000094412">
    <property type="component" value="Unassembled WGS sequence"/>
</dbReference>
<dbReference type="SUPFAM" id="SSF52540">
    <property type="entry name" value="P-loop containing nucleoside triphosphate hydrolases"/>
    <property type="match status" value="2"/>
</dbReference>
<dbReference type="EMBL" id="MDEO01000017">
    <property type="protein sequence ID" value="OCX25316.1"/>
    <property type="molecule type" value="Genomic_DNA"/>
</dbReference>
<dbReference type="InterPro" id="IPR003593">
    <property type="entry name" value="AAA+_ATPase"/>
</dbReference>
<dbReference type="OrthoDB" id="9805029at2"/>
<dbReference type="Pfam" id="PF00005">
    <property type="entry name" value="ABC_tran"/>
    <property type="match status" value="2"/>
</dbReference>
<dbReference type="PANTHER" id="PTHR43790">
    <property type="entry name" value="CARBOHYDRATE TRANSPORT ATP-BINDING PROTEIN MG119-RELATED"/>
    <property type="match status" value="1"/>
</dbReference>
<organism evidence="12 13">
    <name type="scientific">Mesorhizobium hungaricum</name>
    <dbReference type="NCBI Taxonomy" id="1566387"/>
    <lineage>
        <taxon>Bacteria</taxon>
        <taxon>Pseudomonadati</taxon>
        <taxon>Pseudomonadota</taxon>
        <taxon>Alphaproteobacteria</taxon>
        <taxon>Hyphomicrobiales</taxon>
        <taxon>Phyllobacteriaceae</taxon>
        <taxon>Mesorhizobium</taxon>
    </lineage>
</organism>
<keyword evidence="9" id="KW-1278">Translocase</keyword>
<name>A0A1C2EEE6_9HYPH</name>
<evidence type="ECO:0000256" key="10">
    <source>
        <dbReference type="ARBA" id="ARBA00023136"/>
    </source>
</evidence>
<evidence type="ECO:0000256" key="2">
    <source>
        <dbReference type="ARBA" id="ARBA00005417"/>
    </source>
</evidence>
<keyword evidence="8 12" id="KW-0067">ATP-binding</keyword>
<feature type="domain" description="ABC transporter" evidence="11">
    <location>
        <begin position="20"/>
        <end position="255"/>
    </location>
</feature>
<dbReference type="FunFam" id="3.40.50.300:FF:000127">
    <property type="entry name" value="Ribose import ATP-binding protein RbsA"/>
    <property type="match status" value="1"/>
</dbReference>
<dbReference type="SMART" id="SM00382">
    <property type="entry name" value="AAA"/>
    <property type="match status" value="2"/>
</dbReference>
<dbReference type="CDD" id="cd03216">
    <property type="entry name" value="ABC_Carb_Monos_I"/>
    <property type="match status" value="1"/>
</dbReference>
<dbReference type="InterPro" id="IPR050107">
    <property type="entry name" value="ABC_carbohydrate_import_ATPase"/>
</dbReference>
<keyword evidence="5" id="KW-0762">Sugar transport</keyword>
<evidence type="ECO:0000256" key="3">
    <source>
        <dbReference type="ARBA" id="ARBA00022448"/>
    </source>
</evidence>
<dbReference type="GO" id="GO:0005886">
    <property type="term" value="C:plasma membrane"/>
    <property type="evidence" value="ECO:0007669"/>
    <property type="project" value="UniProtKB-SubCell"/>
</dbReference>
<keyword evidence="7" id="KW-0547">Nucleotide-binding</keyword>
<dbReference type="GO" id="GO:0016887">
    <property type="term" value="F:ATP hydrolysis activity"/>
    <property type="evidence" value="ECO:0007669"/>
    <property type="project" value="InterPro"/>
</dbReference>
<dbReference type="CDD" id="cd03215">
    <property type="entry name" value="ABC_Carb_Monos_II"/>
    <property type="match status" value="1"/>
</dbReference>
<keyword evidence="10" id="KW-0472">Membrane</keyword>
<dbReference type="AlphaFoldDB" id="A0A1C2EEE6"/>
<evidence type="ECO:0000256" key="8">
    <source>
        <dbReference type="ARBA" id="ARBA00022840"/>
    </source>
</evidence>
<comment type="caution">
    <text evidence="12">The sequence shown here is derived from an EMBL/GenBank/DDBJ whole genome shotgun (WGS) entry which is preliminary data.</text>
</comment>
<dbReference type="PANTHER" id="PTHR43790:SF4">
    <property type="entry name" value="GUANOSINE IMPORT ATP-BINDING PROTEIN NUPO"/>
    <property type="match status" value="1"/>
</dbReference>
<evidence type="ECO:0000256" key="9">
    <source>
        <dbReference type="ARBA" id="ARBA00022967"/>
    </source>
</evidence>
<keyword evidence="3" id="KW-0813">Transport</keyword>
<evidence type="ECO:0000259" key="11">
    <source>
        <dbReference type="PROSITE" id="PS50893"/>
    </source>
</evidence>
<reference evidence="12 13" key="1">
    <citation type="submission" date="2016-08" db="EMBL/GenBank/DDBJ databases">
        <title>Whole genome sequence of Mesorhizobium sp. strain UASWS1009 isolated from industrial sewage.</title>
        <authorList>
            <person name="Crovadore J."/>
            <person name="Calmin G."/>
            <person name="Chablais R."/>
            <person name="Cochard B."/>
            <person name="Lefort F."/>
        </authorList>
    </citation>
    <scope>NUCLEOTIDE SEQUENCE [LARGE SCALE GENOMIC DNA]</scope>
    <source>
        <strain evidence="12 13">UASWS1009</strain>
    </source>
</reference>
<sequence>MSDTSPANTEKPTATAETAVELIGITKRFGAFVANENVNLTVKRGEIHAIIGENGAGKTTLMNILFGLLQPDEGKIKLNGKEIVVTDPAMAIDAGLGMVHQHFKLVPSLSVAENVFLGMEIRRNGLIDHTAQIDRTRELSERFGLKVEPEERVSLLSVGIEQRIEILKVLARGARTIILDEPTAVLTPQESRELFQTLRGFVAGGMTVIFISHHLEEVMEVSDTVTVLRHGKHVATRPTAELTKADLVRMMVGRDVSFDRRPRGKTDGQVVLEVRNLWARDDRRLPALRDANFTVRAGEIVGIAGVAGNGQTELAEVLSGLRPASHGSAMLKGRDLTTLSPAEIREAGFAHVPGDRMVRGVDGSASISSNFLMGRQFKAPWNRGGRLDWRAVADQATEMIKRFDIRARGPEDTVKRLSGGNIQKVVLAREFTNEADFLLIDQPTRGVDIGAQESIHDEIMRQRAAGRAVLVISVQLDELLTLADRILVMFNGRIMGEVDGDSADSERIGMMMAGLEAEAATGEVAA</sequence>
<keyword evidence="4" id="KW-1003">Cell membrane</keyword>
<dbReference type="GO" id="GO:0005524">
    <property type="term" value="F:ATP binding"/>
    <property type="evidence" value="ECO:0007669"/>
    <property type="project" value="UniProtKB-KW"/>
</dbReference>
<dbReference type="STRING" id="1566387.QV13_00565"/>
<evidence type="ECO:0000313" key="12">
    <source>
        <dbReference type="EMBL" id="OCX25316.1"/>
    </source>
</evidence>
<dbReference type="InterPro" id="IPR003439">
    <property type="entry name" value="ABC_transporter-like_ATP-bd"/>
</dbReference>
<keyword evidence="13" id="KW-1185">Reference proteome</keyword>
<dbReference type="InterPro" id="IPR027417">
    <property type="entry name" value="P-loop_NTPase"/>
</dbReference>
<evidence type="ECO:0000256" key="4">
    <source>
        <dbReference type="ARBA" id="ARBA00022475"/>
    </source>
</evidence>
<dbReference type="Gene3D" id="3.40.50.300">
    <property type="entry name" value="P-loop containing nucleotide triphosphate hydrolases"/>
    <property type="match status" value="2"/>
</dbReference>
<gene>
    <name evidence="12" type="ORF">QV13_00565</name>
</gene>
<dbReference type="RefSeq" id="WP_024922143.1">
    <property type="nucleotide sequence ID" value="NZ_MDEO01000017.1"/>
</dbReference>
<comment type="subcellular location">
    <subcellularLocation>
        <location evidence="1">Cell membrane</location>
        <topology evidence="1">Peripheral membrane protein</topology>
    </subcellularLocation>
</comment>
<feature type="domain" description="ABC transporter" evidence="11">
    <location>
        <begin position="272"/>
        <end position="516"/>
    </location>
</feature>
<proteinExistence type="inferred from homology"/>
<evidence type="ECO:0000313" key="13">
    <source>
        <dbReference type="Proteomes" id="UP000094412"/>
    </source>
</evidence>
<dbReference type="InterPro" id="IPR017871">
    <property type="entry name" value="ABC_transporter-like_CS"/>
</dbReference>
<keyword evidence="6" id="KW-0677">Repeat</keyword>
<comment type="similarity">
    <text evidence="2">Belongs to the ABC transporter superfamily.</text>
</comment>
<accession>A0A1C2EEE6</accession>